<keyword evidence="2" id="KW-1185">Reference proteome</keyword>
<dbReference type="EMBL" id="NFZS01000001">
    <property type="protein sequence ID" value="RAO77927.1"/>
    <property type="molecule type" value="Genomic_DNA"/>
</dbReference>
<organism evidence="1 2">
    <name type="scientific">Dyella jiangningensis</name>
    <dbReference type="NCBI Taxonomy" id="1379159"/>
    <lineage>
        <taxon>Bacteria</taxon>
        <taxon>Pseudomonadati</taxon>
        <taxon>Pseudomonadota</taxon>
        <taxon>Gammaproteobacteria</taxon>
        <taxon>Lysobacterales</taxon>
        <taxon>Rhodanobacteraceae</taxon>
        <taxon>Dyella</taxon>
    </lineage>
</organism>
<evidence type="ECO:0008006" key="3">
    <source>
        <dbReference type="Google" id="ProtNLM"/>
    </source>
</evidence>
<dbReference type="OrthoDB" id="9179784at2"/>
<evidence type="ECO:0000313" key="1">
    <source>
        <dbReference type="EMBL" id="RAO77927.1"/>
    </source>
</evidence>
<sequence length="461" mass="50493">MPWQFDGWAHPGGSVRLLFDTCGSRNVPACRQAFRDMRTLPFLRDQPDRGREHGGCASAPCAGAGMLEKYGVVYFGNDWFAENRTSSHHVAARLAATMPVLYVDSPGMRAPNASGRDLRRAFRKFAEALRAPRRVDANLWHCTVPQLPFRRIPGVSLFNRLFSQWALRRAMRVLGARPRISWFVTPHPGFLAKRLGEAFCVYYCIDDYAAHPGVDADVIAASDLALTRKADVVFVAPPALLAGKQALNPNTHFSPHGVDATLFAQASDPATVIPPAARGLRHPVVGYFGSIHAWIDIELIASLARVRPQWTFLLVGYAAIRAPELASLPNVVFAGAQPYASLPAWARAFDVAIIPYRRNRQVENANPLKLREYLATGKPVVAVGNPEIARFAGVVRIAEGHEDFLAGLEQAIAEGPEHGAAARMAAVADQTWDRRVEDVLREVAASIAAADMTLADRRVSE</sequence>
<name>A0A328P6M5_9GAMM</name>
<gene>
    <name evidence="1" type="ORF">CA260_08850</name>
</gene>
<dbReference type="AlphaFoldDB" id="A0A328P6M5"/>
<evidence type="ECO:0000313" key="2">
    <source>
        <dbReference type="Proteomes" id="UP000248926"/>
    </source>
</evidence>
<protein>
    <recommendedName>
        <fullName evidence="3">Glycosyl transferase family 1</fullName>
    </recommendedName>
</protein>
<dbReference type="Gene3D" id="3.40.50.11010">
    <property type="match status" value="1"/>
</dbReference>
<dbReference type="Gene3D" id="3.40.50.2000">
    <property type="entry name" value="Glycogen Phosphorylase B"/>
    <property type="match status" value="1"/>
</dbReference>
<dbReference type="Pfam" id="PF13692">
    <property type="entry name" value="Glyco_trans_1_4"/>
    <property type="match status" value="1"/>
</dbReference>
<dbReference type="SUPFAM" id="SSF53756">
    <property type="entry name" value="UDP-Glycosyltransferase/glycogen phosphorylase"/>
    <property type="match status" value="1"/>
</dbReference>
<accession>A0A328P6M5</accession>
<comment type="caution">
    <text evidence="1">The sequence shown here is derived from an EMBL/GenBank/DDBJ whole genome shotgun (WGS) entry which is preliminary data.</text>
</comment>
<dbReference type="Proteomes" id="UP000248926">
    <property type="component" value="Unassembled WGS sequence"/>
</dbReference>
<reference evidence="1 2" key="1">
    <citation type="journal article" date="2018" name="Genet. Mol. Biol.">
        <title>The genome sequence of Dyella jiangningensis FCAV SCS01 from a lignocellulose-decomposing microbial consortium metagenome reveals potential for biotechnological applications.</title>
        <authorList>
            <person name="Desiderato J.G."/>
            <person name="Alvarenga D.O."/>
            <person name="Constancio M.T.L."/>
            <person name="Alves L.M.C."/>
            <person name="Varani A.M."/>
        </authorList>
    </citation>
    <scope>NUCLEOTIDE SEQUENCE [LARGE SCALE GENOMIC DNA]</scope>
    <source>
        <strain evidence="1 2">FCAV SCS01</strain>
    </source>
</reference>
<proteinExistence type="predicted"/>